<sequence>MERTRTLTARSLLASGWASGWVRALSLGLLLAICSLLSNLTTAAQLAGRSNAVLAIRLTISKIFNSGTAWAGLAIAAGWCLRRPLRAAVAAVLTCELALVVHYTLGIATGQMHSSIWWSNKSWFIGAVVLGAPLGLVGSLARRRNVPGLIARLLIPAGAILEPFVMGMLPLPVAMPWPDRLSSGICGILLLTFGLTAGYLVVQHWRRTRTQKESVTP</sequence>
<dbReference type="STRING" id="1171373.PACID_29250"/>
<evidence type="ECO:0000313" key="2">
    <source>
        <dbReference type="EMBL" id="AFV90690.1"/>
    </source>
</evidence>
<accession>K7SNC1</accession>
<keyword evidence="1" id="KW-0812">Transmembrane</keyword>
<keyword evidence="1" id="KW-0472">Membrane</keyword>
<dbReference type="KEGG" id="pbo:PACID_29250"/>
<dbReference type="Proteomes" id="UP000000214">
    <property type="component" value="Chromosome"/>
</dbReference>
<dbReference type="AlphaFoldDB" id="K7SNC1"/>
<feature type="transmembrane region" description="Helical" evidence="1">
    <location>
        <begin position="88"/>
        <end position="110"/>
    </location>
</feature>
<proteinExistence type="predicted"/>
<organism evidence="2 3">
    <name type="scientific">Acidipropionibacterium acidipropionici (strain ATCC 4875 / DSM 20272 / JCM 6432 / NBRC 12425 / NCIMB 8070 / 4)</name>
    <name type="common">Propionibacterium acidipropionici</name>
    <dbReference type="NCBI Taxonomy" id="1171373"/>
    <lineage>
        <taxon>Bacteria</taxon>
        <taxon>Bacillati</taxon>
        <taxon>Actinomycetota</taxon>
        <taxon>Actinomycetes</taxon>
        <taxon>Propionibacteriales</taxon>
        <taxon>Propionibacteriaceae</taxon>
        <taxon>Acidipropionibacterium</taxon>
    </lineage>
</organism>
<dbReference type="eggNOG" id="ENOG5031UIJ">
    <property type="taxonomic scope" value="Bacteria"/>
</dbReference>
<evidence type="ECO:0000256" key="1">
    <source>
        <dbReference type="SAM" id="Phobius"/>
    </source>
</evidence>
<dbReference type="PATRIC" id="fig|1171373.8.peg.2875"/>
<feature type="transmembrane region" description="Helical" evidence="1">
    <location>
        <begin position="122"/>
        <end position="141"/>
    </location>
</feature>
<evidence type="ECO:0000313" key="3">
    <source>
        <dbReference type="Proteomes" id="UP000000214"/>
    </source>
</evidence>
<reference evidence="2 3" key="1">
    <citation type="journal article" date="2012" name="BMC Genomics">
        <title>The genome sequence of Propionibacterium acidipropionici provides insights into its biotechnological and industrial potential.</title>
        <authorList>
            <person name="Parizzi L.P."/>
            <person name="Grassi M.C."/>
            <person name="Llerena L.A."/>
            <person name="Carazzolle M.F."/>
            <person name="Queiroz V.L."/>
            <person name="Lunardi I."/>
            <person name="Zeidler A.F."/>
            <person name="Teixeira P.J."/>
            <person name="Mieczkowski P."/>
            <person name="Rincones J."/>
            <person name="Pereira G.A."/>
        </authorList>
    </citation>
    <scope>NUCLEOTIDE SEQUENCE [LARGE SCALE GENOMIC DNA]</scope>
    <source>
        <strain evidence="3">ATCC 4875 / DSM 20272 / JCM 6432 / NBRC 12425 / NCIMB 8070</strain>
    </source>
</reference>
<feature type="transmembrane region" description="Helical" evidence="1">
    <location>
        <begin position="59"/>
        <end position="81"/>
    </location>
</feature>
<dbReference type="EMBL" id="CP003493">
    <property type="protein sequence ID" value="AFV90690.1"/>
    <property type="molecule type" value="Genomic_DNA"/>
</dbReference>
<feature type="transmembrane region" description="Helical" evidence="1">
    <location>
        <begin position="181"/>
        <end position="202"/>
    </location>
</feature>
<name>K7SNC1_ACIA4</name>
<keyword evidence="1" id="KW-1133">Transmembrane helix</keyword>
<gene>
    <name evidence="2" type="ordered locus">PACID_29250</name>
</gene>
<dbReference type="HOGENOM" id="CLU_1336727_0_0_11"/>
<feature type="transmembrane region" description="Helical" evidence="1">
    <location>
        <begin position="153"/>
        <end position="175"/>
    </location>
</feature>
<protein>
    <submittedName>
        <fullName evidence="2">Uncharacterized protein</fullName>
    </submittedName>
</protein>
<dbReference type="GeneID" id="88084858"/>
<dbReference type="RefSeq" id="WP_015071587.1">
    <property type="nucleotide sequence ID" value="NC_019395.1"/>
</dbReference>